<accession>A0A7F5RIS0</accession>
<dbReference type="InParanoid" id="A0A7F5RIS0"/>
<dbReference type="RefSeq" id="XP_025835888.1">
    <property type="nucleotide sequence ID" value="XM_025980103.1"/>
</dbReference>
<evidence type="ECO:0000256" key="1">
    <source>
        <dbReference type="SAM" id="SignalP"/>
    </source>
</evidence>
<keyword evidence="2" id="KW-1185">Reference proteome</keyword>
<proteinExistence type="predicted"/>
<dbReference type="AlphaFoldDB" id="A0A7F5RIS0"/>
<keyword evidence="1" id="KW-0732">Signal</keyword>
<evidence type="ECO:0000313" key="3">
    <source>
        <dbReference type="RefSeq" id="XP_025835888.1"/>
    </source>
</evidence>
<evidence type="ECO:0000313" key="2">
    <source>
        <dbReference type="Proteomes" id="UP000192223"/>
    </source>
</evidence>
<organism evidence="2 3">
    <name type="scientific">Agrilus planipennis</name>
    <name type="common">Emerald ash borer</name>
    <name type="synonym">Agrilus marcopoli</name>
    <dbReference type="NCBI Taxonomy" id="224129"/>
    <lineage>
        <taxon>Eukaryota</taxon>
        <taxon>Metazoa</taxon>
        <taxon>Ecdysozoa</taxon>
        <taxon>Arthropoda</taxon>
        <taxon>Hexapoda</taxon>
        <taxon>Insecta</taxon>
        <taxon>Pterygota</taxon>
        <taxon>Neoptera</taxon>
        <taxon>Endopterygota</taxon>
        <taxon>Coleoptera</taxon>
        <taxon>Polyphaga</taxon>
        <taxon>Elateriformia</taxon>
        <taxon>Buprestoidea</taxon>
        <taxon>Buprestidae</taxon>
        <taxon>Agrilinae</taxon>
        <taxon>Agrilus</taxon>
    </lineage>
</organism>
<protein>
    <submittedName>
        <fullName evidence="3">Uncharacterized protein LOC112906255</fullName>
    </submittedName>
</protein>
<dbReference type="Proteomes" id="UP000192223">
    <property type="component" value="Unplaced"/>
</dbReference>
<reference evidence="3" key="1">
    <citation type="submission" date="2025-08" db="UniProtKB">
        <authorList>
            <consortium name="RefSeq"/>
        </authorList>
    </citation>
    <scope>IDENTIFICATION</scope>
    <source>
        <tissue evidence="3">Entire body</tissue>
    </source>
</reference>
<gene>
    <name evidence="3" type="primary">LOC112906255</name>
</gene>
<dbReference type="GeneID" id="112906255"/>
<sequence>MKEIVLTLITLSLVTAHVTRDWSKTSRKTASTGLQRLASSEGLKIVGGNEASPGSLPYQVNGLMHIHLRAAAGPRVQMATVLNRRSLRNRGGTAAAIAVL</sequence>
<feature type="chain" id="PRO_5028987490" evidence="1">
    <location>
        <begin position="17"/>
        <end position="100"/>
    </location>
</feature>
<dbReference type="KEGG" id="apln:112906255"/>
<feature type="signal peptide" evidence="1">
    <location>
        <begin position="1"/>
        <end position="16"/>
    </location>
</feature>
<name>A0A7F5RIS0_AGRPL</name>